<dbReference type="GO" id="GO:0009638">
    <property type="term" value="P:phototropism"/>
    <property type="evidence" value="ECO:0007669"/>
    <property type="project" value="InterPro"/>
</dbReference>
<sequence>MVISAATSNNNNIHQLQSFNSQNNNYHLRDASFSSYLNNKEEILTESGHGYVSSRKDPLGVKKEDDGEIGVFEAEKYFNGEEIGSPPRVADNDANKHRPQKDEQTALVTRKYKVQNGTPSVRSESSLNSQSALLQSAVRNSSRNMKSKLHRKSFLAGLGCKCYCSDKNSVDISDHAGEISFSKNSSHGKTTSRNMFNADPEANHSVKVTRPHAAEISINKDVYFQRPEKLGVGLSKENSLALSGLNSSSGNNPAKMQLQQVEKSRNSLEVFGSPILSSRSKSLSFDKRLAKTSSSSWDAAPKIEETDFSANSGGNYNDADSDASSDLFEIESLTGKSNSFFLGRSSSNVVSSCASPTTCYAPSEVSIEWSVATASALEYSAMSDYDDQRSIGTTRSPITTSLVSSNGKPKVVVKETQRRRPSMLLGCKSQKAVGVALDAFTTYEKTSSNANSRRRSDTFPQVTEFKTETTKEGSFGARHNKQHAYATNPLQRSLSPHPSQLLYI</sequence>
<dbReference type="InterPro" id="IPR039615">
    <property type="entry name" value="PKS"/>
</dbReference>
<feature type="compositionally biased region" description="Low complexity" evidence="1">
    <location>
        <begin position="123"/>
        <end position="137"/>
    </location>
</feature>
<evidence type="ECO:0000313" key="2">
    <source>
        <dbReference type="EMBL" id="RZC24370.1"/>
    </source>
</evidence>
<dbReference type="GO" id="GO:0016301">
    <property type="term" value="F:kinase activity"/>
    <property type="evidence" value="ECO:0007669"/>
    <property type="project" value="UniProtKB-KW"/>
</dbReference>
<feature type="compositionally biased region" description="Polar residues" evidence="1">
    <location>
        <begin position="488"/>
        <end position="498"/>
    </location>
</feature>
<protein>
    <submittedName>
        <fullName evidence="2">Protein PHYTOCHROME KINASE SUBSTRATE 1</fullName>
    </submittedName>
</protein>
<feature type="region of interest" description="Disordered" evidence="1">
    <location>
        <begin position="446"/>
        <end position="477"/>
    </location>
</feature>
<evidence type="ECO:0000313" key="3">
    <source>
        <dbReference type="Proteomes" id="UP000289340"/>
    </source>
</evidence>
<dbReference type="EMBL" id="QZWG01000002">
    <property type="protein sequence ID" value="RZC24370.1"/>
    <property type="molecule type" value="Genomic_DNA"/>
</dbReference>
<name>A0A445LM72_GLYSO</name>
<dbReference type="PANTHER" id="PTHR33781">
    <property type="entry name" value="PROTEIN PHYTOCHROME KINASE SUBSTRATE 1-RELATED"/>
    <property type="match status" value="1"/>
</dbReference>
<keyword evidence="2" id="KW-0808">Transferase</keyword>
<feature type="compositionally biased region" description="Basic and acidic residues" evidence="1">
    <location>
        <begin position="90"/>
        <end position="104"/>
    </location>
</feature>
<dbReference type="Proteomes" id="UP000289340">
    <property type="component" value="Chromosome 2"/>
</dbReference>
<gene>
    <name evidence="2" type="ORF">D0Y65_003556</name>
</gene>
<reference evidence="2 3" key="1">
    <citation type="submission" date="2018-09" db="EMBL/GenBank/DDBJ databases">
        <title>A high-quality reference genome of wild soybean provides a powerful tool to mine soybean genomes.</title>
        <authorList>
            <person name="Xie M."/>
            <person name="Chung C.Y.L."/>
            <person name="Li M.-W."/>
            <person name="Wong F.-L."/>
            <person name="Chan T.-F."/>
            <person name="Lam H.-M."/>
        </authorList>
    </citation>
    <scope>NUCLEOTIDE SEQUENCE [LARGE SCALE GENOMIC DNA]</scope>
    <source>
        <strain evidence="3">cv. W05</strain>
        <tissue evidence="2">Hypocotyl of etiolated seedlings</tissue>
    </source>
</reference>
<dbReference type="Gramene" id="XM_028346458.1">
    <property type="protein sequence ID" value="XP_028202259.1"/>
    <property type="gene ID" value="LOC114386451"/>
</dbReference>
<feature type="region of interest" description="Disordered" evidence="1">
    <location>
        <begin position="485"/>
        <end position="504"/>
    </location>
</feature>
<keyword evidence="2" id="KW-0418">Kinase</keyword>
<proteinExistence type="predicted"/>
<feature type="region of interest" description="Disordered" evidence="1">
    <location>
        <begin position="81"/>
        <end position="145"/>
    </location>
</feature>
<dbReference type="AlphaFoldDB" id="A0A445LM72"/>
<evidence type="ECO:0000256" key="1">
    <source>
        <dbReference type="SAM" id="MobiDB-lite"/>
    </source>
</evidence>
<keyword evidence="3" id="KW-1185">Reference proteome</keyword>
<accession>A0A445LM72</accession>
<organism evidence="2 3">
    <name type="scientific">Glycine soja</name>
    <name type="common">Wild soybean</name>
    <dbReference type="NCBI Taxonomy" id="3848"/>
    <lineage>
        <taxon>Eukaryota</taxon>
        <taxon>Viridiplantae</taxon>
        <taxon>Streptophyta</taxon>
        <taxon>Embryophyta</taxon>
        <taxon>Tracheophyta</taxon>
        <taxon>Spermatophyta</taxon>
        <taxon>Magnoliopsida</taxon>
        <taxon>eudicotyledons</taxon>
        <taxon>Gunneridae</taxon>
        <taxon>Pentapetalae</taxon>
        <taxon>rosids</taxon>
        <taxon>fabids</taxon>
        <taxon>Fabales</taxon>
        <taxon>Fabaceae</taxon>
        <taxon>Papilionoideae</taxon>
        <taxon>50 kb inversion clade</taxon>
        <taxon>NPAAA clade</taxon>
        <taxon>indigoferoid/millettioid clade</taxon>
        <taxon>Phaseoleae</taxon>
        <taxon>Glycine</taxon>
        <taxon>Glycine subgen. Soja</taxon>
    </lineage>
</organism>
<dbReference type="PANTHER" id="PTHR33781:SF4">
    <property type="entry name" value="PROTEIN PHYTOCHROME KINASE SUBSTRATE 1"/>
    <property type="match status" value="1"/>
</dbReference>
<comment type="caution">
    <text evidence="2">The sequence shown here is derived from an EMBL/GenBank/DDBJ whole genome shotgun (WGS) entry which is preliminary data.</text>
</comment>